<keyword evidence="2" id="KW-1185">Reference proteome</keyword>
<dbReference type="Gene3D" id="1.10.3210.10">
    <property type="entry name" value="Hypothetical protein af1432"/>
    <property type="match status" value="1"/>
</dbReference>
<dbReference type="Proteomes" id="UP001526430">
    <property type="component" value="Unassembled WGS sequence"/>
</dbReference>
<name>A0ABT3NU73_9PROT</name>
<dbReference type="SUPFAM" id="SSF109604">
    <property type="entry name" value="HD-domain/PDEase-like"/>
    <property type="match status" value="1"/>
</dbReference>
<dbReference type="EMBL" id="JAPFQI010000004">
    <property type="protein sequence ID" value="MCW8085699.1"/>
    <property type="molecule type" value="Genomic_DNA"/>
</dbReference>
<evidence type="ECO:0000313" key="2">
    <source>
        <dbReference type="Proteomes" id="UP001526430"/>
    </source>
</evidence>
<evidence type="ECO:0008006" key="3">
    <source>
        <dbReference type="Google" id="ProtNLM"/>
    </source>
</evidence>
<organism evidence="1 2">
    <name type="scientific">Sabulicella glaciei</name>
    <dbReference type="NCBI Taxonomy" id="2984948"/>
    <lineage>
        <taxon>Bacteria</taxon>
        <taxon>Pseudomonadati</taxon>
        <taxon>Pseudomonadota</taxon>
        <taxon>Alphaproteobacteria</taxon>
        <taxon>Acetobacterales</taxon>
        <taxon>Acetobacteraceae</taxon>
        <taxon>Sabulicella</taxon>
    </lineage>
</organism>
<evidence type="ECO:0000313" key="1">
    <source>
        <dbReference type="EMBL" id="MCW8085699.1"/>
    </source>
</evidence>
<dbReference type="RefSeq" id="WP_301589635.1">
    <property type="nucleotide sequence ID" value="NZ_JAPFQI010000004.1"/>
</dbReference>
<sequence>MTGPADLLPLLRELGDLKRVRSAGREGSVAQRLFARAWAALCAGAPPEAVAHATTRAALSASRLGDLDDAAMMKVGIPPEARAAIMREAISSVSAAVDPGLLRAMAEAPELPAGPPPPFVALLAAQPRAGATCPGRGRLMFEPPENHAEHCLITAVAGAVLAPAYAADTTAVFLAALSHHLHNALLPDSGFAGEMLLGNWLEPAMDSATSQALAELPEVLRAQVEVARLLLRDAETPGGRAFHAADTLDRVLQMEHHLRAAGTTIGFLLREMELVHDGPVRPFQEGLLREVGLAA</sequence>
<reference evidence="1 2" key="1">
    <citation type="submission" date="2022-10" db="EMBL/GenBank/DDBJ databases">
        <title>Roseococcus glaciei nov., sp. nov., isolated from glacier.</title>
        <authorList>
            <person name="Liu Q."/>
            <person name="Xin Y.-H."/>
        </authorList>
    </citation>
    <scope>NUCLEOTIDE SEQUENCE [LARGE SCALE GENOMIC DNA]</scope>
    <source>
        <strain evidence="1 2">MDT2-1-1</strain>
    </source>
</reference>
<protein>
    <recommendedName>
        <fullName evidence="3">HD domain-containing protein</fullName>
    </recommendedName>
</protein>
<gene>
    <name evidence="1" type="ORF">OF850_08685</name>
</gene>
<accession>A0ABT3NU73</accession>
<comment type="caution">
    <text evidence="1">The sequence shown here is derived from an EMBL/GenBank/DDBJ whole genome shotgun (WGS) entry which is preliminary data.</text>
</comment>
<proteinExistence type="predicted"/>